<dbReference type="EMBL" id="JBFAKC010000004">
    <property type="protein sequence ID" value="MEV0707882.1"/>
    <property type="molecule type" value="Genomic_DNA"/>
</dbReference>
<dbReference type="InterPro" id="IPR036291">
    <property type="entry name" value="NAD(P)-bd_dom_sf"/>
</dbReference>
<dbReference type="Proteomes" id="UP001551695">
    <property type="component" value="Unassembled WGS sequence"/>
</dbReference>
<sequence length="237" mass="25773">MVDIVEFSPVFAEAADSRFHHVNGIWNSRKPTELLARERGHAYHRPADGGVTYEEADEALASADALILAPTVAAATGMWQPADGEEAGRLIGHRVLDRIGEHRPDLHIVLVSHFLVGHGVTHRNAKPNTWSLRALEAHLRAGPNRWTILRPTWLSTIHDPSYQTRLTGDRHADGLVSTESVAAAVLTAIENPEAASGRTAAIYNLSIPETGSTDLVSQFGALDRDFEAELVFAAVTE</sequence>
<dbReference type="Gene3D" id="3.40.50.720">
    <property type="entry name" value="NAD(P)-binding Rossmann-like Domain"/>
    <property type="match status" value="1"/>
</dbReference>
<feature type="domain" description="NAD(P)-binding" evidence="1">
    <location>
        <begin position="42"/>
        <end position="192"/>
    </location>
</feature>
<reference evidence="2 3" key="1">
    <citation type="submission" date="2024-06" db="EMBL/GenBank/DDBJ databases">
        <title>The Natural Products Discovery Center: Release of the First 8490 Sequenced Strains for Exploring Actinobacteria Biosynthetic Diversity.</title>
        <authorList>
            <person name="Kalkreuter E."/>
            <person name="Kautsar S.A."/>
            <person name="Yang D."/>
            <person name="Bader C.D."/>
            <person name="Teijaro C.N."/>
            <person name="Fluegel L."/>
            <person name="Davis C.M."/>
            <person name="Simpson J.R."/>
            <person name="Lauterbach L."/>
            <person name="Steele A.D."/>
            <person name="Gui C."/>
            <person name="Meng S."/>
            <person name="Li G."/>
            <person name="Viehrig K."/>
            <person name="Ye F."/>
            <person name="Su P."/>
            <person name="Kiefer A.F."/>
            <person name="Nichols A."/>
            <person name="Cepeda A.J."/>
            <person name="Yan W."/>
            <person name="Fan B."/>
            <person name="Jiang Y."/>
            <person name="Adhikari A."/>
            <person name="Zheng C.-J."/>
            <person name="Schuster L."/>
            <person name="Cowan T.M."/>
            <person name="Smanski M.J."/>
            <person name="Chevrette M.G."/>
            <person name="De Carvalho L.P.S."/>
            <person name="Shen B."/>
        </authorList>
    </citation>
    <scope>NUCLEOTIDE SEQUENCE [LARGE SCALE GENOMIC DNA]</scope>
    <source>
        <strain evidence="2 3">NPDC050403</strain>
    </source>
</reference>
<evidence type="ECO:0000259" key="1">
    <source>
        <dbReference type="Pfam" id="PF13460"/>
    </source>
</evidence>
<comment type="caution">
    <text evidence="2">The sequence shown here is derived from an EMBL/GenBank/DDBJ whole genome shotgun (WGS) entry which is preliminary data.</text>
</comment>
<keyword evidence="3" id="KW-1185">Reference proteome</keyword>
<dbReference type="RefSeq" id="WP_355085425.1">
    <property type="nucleotide sequence ID" value="NZ_JBEXKW010000015.1"/>
</dbReference>
<dbReference type="Pfam" id="PF13460">
    <property type="entry name" value="NAD_binding_10"/>
    <property type="match status" value="1"/>
</dbReference>
<dbReference type="InterPro" id="IPR016040">
    <property type="entry name" value="NAD(P)-bd_dom"/>
</dbReference>
<proteinExistence type="predicted"/>
<dbReference type="SUPFAM" id="SSF51735">
    <property type="entry name" value="NAD(P)-binding Rossmann-fold domains"/>
    <property type="match status" value="1"/>
</dbReference>
<organism evidence="2 3">
    <name type="scientific">Nocardia aurea</name>
    <dbReference type="NCBI Taxonomy" id="2144174"/>
    <lineage>
        <taxon>Bacteria</taxon>
        <taxon>Bacillati</taxon>
        <taxon>Actinomycetota</taxon>
        <taxon>Actinomycetes</taxon>
        <taxon>Mycobacteriales</taxon>
        <taxon>Nocardiaceae</taxon>
        <taxon>Nocardia</taxon>
    </lineage>
</organism>
<protein>
    <submittedName>
        <fullName evidence="2">NAD(P)H-binding protein</fullName>
    </submittedName>
</protein>
<name>A0ABV3FR28_9NOCA</name>
<gene>
    <name evidence="2" type="ORF">AB0I48_09985</name>
</gene>
<accession>A0ABV3FR28</accession>
<evidence type="ECO:0000313" key="3">
    <source>
        <dbReference type="Proteomes" id="UP001551695"/>
    </source>
</evidence>
<evidence type="ECO:0000313" key="2">
    <source>
        <dbReference type="EMBL" id="MEV0707882.1"/>
    </source>
</evidence>